<gene>
    <name evidence="2" type="ORF">AVDCRST_MAG34-715</name>
</gene>
<organism evidence="2">
    <name type="scientific">uncultured Nocardioidaceae bacterium</name>
    <dbReference type="NCBI Taxonomy" id="253824"/>
    <lineage>
        <taxon>Bacteria</taxon>
        <taxon>Bacillati</taxon>
        <taxon>Actinomycetota</taxon>
        <taxon>Actinomycetes</taxon>
        <taxon>Propionibacteriales</taxon>
        <taxon>Nocardioidaceae</taxon>
        <taxon>environmental samples</taxon>
    </lineage>
</organism>
<evidence type="ECO:0000313" key="2">
    <source>
        <dbReference type="EMBL" id="CAA9339477.1"/>
    </source>
</evidence>
<feature type="compositionally biased region" description="Basic residues" evidence="1">
    <location>
        <begin position="34"/>
        <end position="60"/>
    </location>
</feature>
<name>A0A6J4LTI5_9ACTN</name>
<feature type="non-terminal residue" evidence="2">
    <location>
        <position position="60"/>
    </location>
</feature>
<dbReference type="AlphaFoldDB" id="A0A6J4LTI5"/>
<dbReference type="EMBL" id="CADCUI010000016">
    <property type="protein sequence ID" value="CAA9339477.1"/>
    <property type="molecule type" value="Genomic_DNA"/>
</dbReference>
<evidence type="ECO:0000256" key="1">
    <source>
        <dbReference type="SAM" id="MobiDB-lite"/>
    </source>
</evidence>
<proteinExistence type="predicted"/>
<reference evidence="2" key="1">
    <citation type="submission" date="2020-02" db="EMBL/GenBank/DDBJ databases">
        <authorList>
            <person name="Meier V. D."/>
        </authorList>
    </citation>
    <scope>NUCLEOTIDE SEQUENCE</scope>
    <source>
        <strain evidence="2">AVDCRST_MAG34</strain>
    </source>
</reference>
<protein>
    <submittedName>
        <fullName evidence="2">Uncharacterized protein</fullName>
    </submittedName>
</protein>
<feature type="region of interest" description="Disordered" evidence="1">
    <location>
        <begin position="1"/>
        <end position="60"/>
    </location>
</feature>
<feature type="compositionally biased region" description="Basic and acidic residues" evidence="1">
    <location>
        <begin position="1"/>
        <end position="18"/>
    </location>
</feature>
<sequence>ACDVGLDRRRTDHQRTRDLGSPLETCSKRFPPGRPRRLDRVRRRCRHPWHPSRRSRGHRL</sequence>
<feature type="non-terminal residue" evidence="2">
    <location>
        <position position="1"/>
    </location>
</feature>
<accession>A0A6J4LTI5</accession>